<evidence type="ECO:0000256" key="2">
    <source>
        <dbReference type="ARBA" id="ARBA00022679"/>
    </source>
</evidence>
<keyword evidence="2" id="KW-0808">Transferase</keyword>
<evidence type="ECO:0000313" key="11">
    <source>
        <dbReference type="Proteomes" id="UP000235965"/>
    </source>
</evidence>
<gene>
    <name evidence="10" type="ORF">B7P43_G07979</name>
</gene>
<dbReference type="PROSITE" id="PS50290">
    <property type="entry name" value="PI3_4_KINASE_3"/>
    <property type="match status" value="1"/>
</dbReference>
<dbReference type="InterPro" id="IPR036940">
    <property type="entry name" value="PI3/4_kinase_cat_sf"/>
</dbReference>
<dbReference type="SUPFAM" id="SSF56112">
    <property type="entry name" value="Protein kinase-like (PK-like)"/>
    <property type="match status" value="1"/>
</dbReference>
<comment type="caution">
    <text evidence="10">The sequence shown here is derived from an EMBL/GenBank/DDBJ whole genome shotgun (WGS) entry which is preliminary data.</text>
</comment>
<dbReference type="PROSITE" id="PS00916">
    <property type="entry name" value="PI3_4_KINASE_2"/>
    <property type="match status" value="1"/>
</dbReference>
<dbReference type="InterPro" id="IPR003152">
    <property type="entry name" value="FATC_dom"/>
</dbReference>
<keyword evidence="3" id="KW-0547">Nucleotide-binding</keyword>
<name>A0A2J7PHR6_9NEOP</name>
<dbReference type="EC" id="2.7.11.1" evidence="1"/>
<proteinExistence type="predicted"/>
<dbReference type="PANTHER" id="PTHR11139:SF68">
    <property type="entry name" value="DNA-DEPENDENT PROTEIN KINASE CATALYTIC SUBUNIT"/>
    <property type="match status" value="1"/>
</dbReference>
<organism evidence="10 11">
    <name type="scientific">Cryptotermes secundus</name>
    <dbReference type="NCBI Taxonomy" id="105785"/>
    <lineage>
        <taxon>Eukaryota</taxon>
        <taxon>Metazoa</taxon>
        <taxon>Ecdysozoa</taxon>
        <taxon>Arthropoda</taxon>
        <taxon>Hexapoda</taxon>
        <taxon>Insecta</taxon>
        <taxon>Pterygota</taxon>
        <taxon>Neoptera</taxon>
        <taxon>Polyneoptera</taxon>
        <taxon>Dictyoptera</taxon>
        <taxon>Blattodea</taxon>
        <taxon>Blattoidea</taxon>
        <taxon>Termitoidae</taxon>
        <taxon>Kalotermitidae</taxon>
        <taxon>Cryptotermitinae</taxon>
        <taxon>Cryptotermes</taxon>
    </lineage>
</organism>
<reference evidence="10 11" key="1">
    <citation type="submission" date="2017-12" db="EMBL/GenBank/DDBJ databases">
        <title>Hemimetabolous genomes reveal molecular basis of termite eusociality.</title>
        <authorList>
            <person name="Harrison M.C."/>
            <person name="Jongepier E."/>
            <person name="Robertson H.M."/>
            <person name="Arning N."/>
            <person name="Bitard-Feildel T."/>
            <person name="Chao H."/>
            <person name="Childers C.P."/>
            <person name="Dinh H."/>
            <person name="Doddapaneni H."/>
            <person name="Dugan S."/>
            <person name="Gowin J."/>
            <person name="Greiner C."/>
            <person name="Han Y."/>
            <person name="Hu H."/>
            <person name="Hughes D.S.T."/>
            <person name="Huylmans A.-K."/>
            <person name="Kemena C."/>
            <person name="Kremer L.P.M."/>
            <person name="Lee S.L."/>
            <person name="Lopez-Ezquerra A."/>
            <person name="Mallet L."/>
            <person name="Monroy-Kuhn J.M."/>
            <person name="Moser A."/>
            <person name="Murali S.C."/>
            <person name="Muzny D.M."/>
            <person name="Otani S."/>
            <person name="Piulachs M.-D."/>
            <person name="Poelchau M."/>
            <person name="Qu J."/>
            <person name="Schaub F."/>
            <person name="Wada-Katsumata A."/>
            <person name="Worley K.C."/>
            <person name="Xie Q."/>
            <person name="Ylla G."/>
            <person name="Poulsen M."/>
            <person name="Gibbs R.A."/>
            <person name="Schal C."/>
            <person name="Richards S."/>
            <person name="Belles X."/>
            <person name="Korb J."/>
            <person name="Bornberg-Bauer E."/>
        </authorList>
    </citation>
    <scope>NUCLEOTIDE SEQUENCE [LARGE SCALE GENOMIC DNA]</scope>
    <source>
        <tissue evidence="10">Whole body</tissue>
    </source>
</reference>
<sequence>MLHAETLQHVSVMAAGILQQLEQQPGVLTKLPAAEVKKLADRIGAPDCSQDTLMQNLKQYGLSSLKTAAEVVTPRGNSEQAVAKAYLQVAKYCRAHSNTSREDNFGTDIVTSILRAMRYGSKDARQLFPCLLQLPGLDTSLSELFHKESSAVPVWMFLGWVNQLLACLGTPVGPVLHDIILRLAETYPQSLIYAFQLSREKYNLESGHVSLKALVDQLASLLFTDPVIDIFLRAFSCLGQPRKMLYHFVEKLEQLLNAKRPNCDSLHHMYDTMMKELFPSSYGKIHGALFKDIQEYRKRLEKAESNIKCGNKKVLKDICFIKEKLKYIIQDIKPPVQLKDYSPWLSEFQGGKHCFLELEIPGQYTGESKPLIQHHVKIAGFKQTVVPLSSHLGIIQWVDGTEALKGLMLGVLDKNEKESYKKSCEEHCKWISKPCNPQCSFYEKYGEAHMKYSPEETSAEFRKKVNMIPWDIMRRALQRLSVSPESYFILRQSFACSYAVLCIAHWLLGIGDRHLSNILVSVKDGRCVGIDFGSAFGTATQFLPVPELMPFRLTPHIVSLLQPLEETGLFRETMIHCLRTLRNNYDMLLATMEVFVQEPSIDWLEFASRHESLNKKSHEESQTWYPQQKLDLAKLKLEGANPVTITTEELKAGFKDSKYLAKFLECVKGHNSVRSQMPSYQLLPEEQVDSLLDQATDYNILGKTWQGWEPWM</sequence>
<dbReference type="GO" id="GO:0000723">
    <property type="term" value="P:telomere maintenance"/>
    <property type="evidence" value="ECO:0007669"/>
    <property type="project" value="TreeGrafter"/>
</dbReference>
<dbReference type="EMBL" id="NEVH01025133">
    <property type="protein sequence ID" value="PNF15881.1"/>
    <property type="molecule type" value="Genomic_DNA"/>
</dbReference>
<dbReference type="OrthoDB" id="431717at2759"/>
<protein>
    <recommendedName>
        <fullName evidence="1">non-specific serine/threonine protein kinase</fullName>
        <ecNumber evidence="1">2.7.11.1</ecNumber>
    </recommendedName>
</protein>
<evidence type="ECO:0000256" key="4">
    <source>
        <dbReference type="ARBA" id="ARBA00022777"/>
    </source>
</evidence>
<feature type="domain" description="FAT" evidence="8">
    <location>
        <begin position="1"/>
        <end position="201"/>
    </location>
</feature>
<dbReference type="SMART" id="SM01343">
    <property type="entry name" value="FATC"/>
    <property type="match status" value="1"/>
</dbReference>
<dbReference type="PANTHER" id="PTHR11139">
    <property type="entry name" value="ATAXIA TELANGIECTASIA MUTATED ATM -RELATED"/>
    <property type="match status" value="1"/>
</dbReference>
<evidence type="ECO:0000256" key="6">
    <source>
        <dbReference type="SAM" id="Coils"/>
    </source>
</evidence>
<keyword evidence="5" id="KW-0067">ATP-binding</keyword>
<evidence type="ECO:0000259" key="9">
    <source>
        <dbReference type="PROSITE" id="PS51190"/>
    </source>
</evidence>
<dbReference type="Proteomes" id="UP000235965">
    <property type="component" value="Unassembled WGS sequence"/>
</dbReference>
<dbReference type="Pfam" id="PF00454">
    <property type="entry name" value="PI3_PI4_kinase"/>
    <property type="match status" value="1"/>
</dbReference>
<dbReference type="GO" id="GO:0005634">
    <property type="term" value="C:nucleus"/>
    <property type="evidence" value="ECO:0007669"/>
    <property type="project" value="TreeGrafter"/>
</dbReference>
<keyword evidence="4" id="KW-0418">Kinase</keyword>
<dbReference type="EMBL" id="NEVH01025133">
    <property type="protein sequence ID" value="PNF15880.1"/>
    <property type="molecule type" value="Genomic_DNA"/>
</dbReference>
<dbReference type="Gene3D" id="1.10.1070.11">
    <property type="entry name" value="Phosphatidylinositol 3-/4-kinase, catalytic domain"/>
    <property type="match status" value="1"/>
</dbReference>
<dbReference type="SMART" id="SM00146">
    <property type="entry name" value="PI3Kc"/>
    <property type="match status" value="1"/>
</dbReference>
<keyword evidence="11" id="KW-1185">Reference proteome</keyword>
<dbReference type="PROSITE" id="PS51189">
    <property type="entry name" value="FAT"/>
    <property type="match status" value="1"/>
</dbReference>
<dbReference type="AlphaFoldDB" id="A0A2J7PHR6"/>
<dbReference type="InterPro" id="IPR014009">
    <property type="entry name" value="PIK_FAT"/>
</dbReference>
<evidence type="ECO:0000313" key="10">
    <source>
        <dbReference type="EMBL" id="PNF15880.1"/>
    </source>
</evidence>
<dbReference type="Pfam" id="PF02260">
    <property type="entry name" value="FATC"/>
    <property type="match status" value="1"/>
</dbReference>
<dbReference type="EMBL" id="NEVH01025133">
    <property type="protein sequence ID" value="PNF15875.1"/>
    <property type="molecule type" value="Genomic_DNA"/>
</dbReference>
<evidence type="ECO:0000256" key="3">
    <source>
        <dbReference type="ARBA" id="ARBA00022741"/>
    </source>
</evidence>
<evidence type="ECO:0000259" key="7">
    <source>
        <dbReference type="PROSITE" id="PS50290"/>
    </source>
</evidence>
<evidence type="ECO:0000259" key="8">
    <source>
        <dbReference type="PROSITE" id="PS51189"/>
    </source>
</evidence>
<feature type="domain" description="PI3K/PI4K catalytic" evidence="7">
    <location>
        <begin position="314"/>
        <end position="642"/>
    </location>
</feature>
<dbReference type="InterPro" id="IPR050517">
    <property type="entry name" value="DDR_Repair_Kinase"/>
</dbReference>
<feature type="domain" description="FATC" evidence="9">
    <location>
        <begin position="680"/>
        <end position="712"/>
    </location>
</feature>
<accession>A0A2J7PHR6</accession>
<dbReference type="EMBL" id="NEVH01025133">
    <property type="protein sequence ID" value="PNF15879.1"/>
    <property type="molecule type" value="Genomic_DNA"/>
</dbReference>
<dbReference type="InterPro" id="IPR000403">
    <property type="entry name" value="PI3/4_kinase_cat_dom"/>
</dbReference>
<evidence type="ECO:0000256" key="5">
    <source>
        <dbReference type="ARBA" id="ARBA00022840"/>
    </source>
</evidence>
<dbReference type="InterPro" id="IPR018936">
    <property type="entry name" value="PI3/4_kinase_CS"/>
</dbReference>
<evidence type="ECO:0000256" key="1">
    <source>
        <dbReference type="ARBA" id="ARBA00012513"/>
    </source>
</evidence>
<dbReference type="PROSITE" id="PS51190">
    <property type="entry name" value="FATC"/>
    <property type="match status" value="1"/>
</dbReference>
<dbReference type="GO" id="GO:0005524">
    <property type="term" value="F:ATP binding"/>
    <property type="evidence" value="ECO:0007669"/>
    <property type="project" value="UniProtKB-KW"/>
</dbReference>
<dbReference type="GO" id="GO:0006302">
    <property type="term" value="P:double-strand break repair"/>
    <property type="evidence" value="ECO:0007669"/>
    <property type="project" value="TreeGrafter"/>
</dbReference>
<dbReference type="GO" id="GO:0004674">
    <property type="term" value="F:protein serine/threonine kinase activity"/>
    <property type="evidence" value="ECO:0007669"/>
    <property type="project" value="UniProtKB-EC"/>
</dbReference>
<keyword evidence="6" id="KW-0175">Coiled coil</keyword>
<feature type="coiled-coil region" evidence="6">
    <location>
        <begin position="286"/>
        <end position="313"/>
    </location>
</feature>
<dbReference type="InterPro" id="IPR011009">
    <property type="entry name" value="Kinase-like_dom_sf"/>
</dbReference>